<sequence>MTTTSRFFAQGGSESEDESDFEKEVESNNIRYLADLPDCDGEFCCGMDTKRVVKPRKDKCFEEMTNTIESMKDAMNINDCVYLQETFEKLNKHLEKVMKITRSVKAPNLYIKALVLLEDFLHEDKVRKMSTSNSKAFNAMRQKLKKNNMQYQEDINRFRESPYIEDDYEYEEEVEECADNVSWEMLFSLDHEEITWNMVNKKFKEIMAARGSKRRSARLKLKTGETHADKLMDLTKIAKTPAQKVEILFSVISAEFGGLSEYMPIDVWKKCVVNMFTILDIIVKYYNIVVDDTVEANEKETSKPVDYDGTIRVSGNLVAFLERIETEFFKGLQCIDPHTNEYVERLKDEPMFLALAQNIQDYLERSGDYKGASKVALIQVESIYYKPQEVFDAMKKIADEEIEDGKESGPTSQIVPRKPTFAGSSRAMMDTLISFIYRNGDERTKARAMLCDIYQYALMDNFVTARDLLLMSHLQENIQHMDISTQILFNRTMAQLGLCAFRVGMINESHSCLSELYSGHRVRELLGQGVSKSRDHEKTTEQMLMERRRQIPYHMHINLELLEAVYLTCAMLLEVPNMAANSHDAKHKTISKNIHRLLEKSEKQTFTAPPVTICDHVMAATRALTKGKFQEAFEVLNSLDVWRLFKNRDSVLDMVKARIKEAALRTYLFTYSSSYYKSLSLDELAKMFDVSESKVHSIVSKMMINEELTAKWDQPTQCIIFHEVQHNRLQSLAFQITEKLSTLAESNESAMESRNGGVDLDMSSRRRDNSQDYAAAASGNRGLQMDGSSLTRGVSA</sequence>
<feature type="region of interest" description="Disordered" evidence="5">
    <location>
        <begin position="745"/>
        <end position="796"/>
    </location>
</feature>
<dbReference type="SMART" id="SM00088">
    <property type="entry name" value="PINT"/>
    <property type="match status" value="1"/>
</dbReference>
<keyword evidence="2 4" id="KW-0396">Initiation factor</keyword>
<dbReference type="Proteomes" id="UP000694240">
    <property type="component" value="Chromosome 8"/>
</dbReference>
<dbReference type="PANTHER" id="PTHR13937:SF0">
    <property type="entry name" value="EUKARYOTIC TRANSLATION INITIATION FACTOR 3 SUBUNIT C-RELATED"/>
    <property type="match status" value="1"/>
</dbReference>
<keyword evidence="3 4" id="KW-0648">Protein biosynthesis</keyword>
<keyword evidence="7" id="KW-0647">Proteasome</keyword>
<dbReference type="GO" id="GO:0033290">
    <property type="term" value="C:eukaryotic 48S preinitiation complex"/>
    <property type="evidence" value="ECO:0007669"/>
    <property type="project" value="UniProtKB-UniRule"/>
</dbReference>
<comment type="similarity">
    <text evidence="4">Belongs to the eIF-3 subunit C family.</text>
</comment>
<comment type="function">
    <text evidence="4">Component of the eukaryotic translation initiation factor 3 (eIF-3) complex, which is involved in protein synthesis of a specialized repertoire of mRNAs and, together with other initiation factors, stimulates binding of mRNA and methionyl-tRNAi to the 40S ribosome. The eIF-3 complex specifically targets and initiates translation of a subset of mRNAs involved in cell proliferation.</text>
</comment>
<evidence type="ECO:0000313" key="8">
    <source>
        <dbReference type="Proteomes" id="UP000694240"/>
    </source>
</evidence>
<dbReference type="GO" id="GO:0001732">
    <property type="term" value="P:formation of cytoplasmic translation initiation complex"/>
    <property type="evidence" value="ECO:0007669"/>
    <property type="project" value="UniProtKB-UniRule"/>
</dbReference>
<dbReference type="PROSITE" id="PS50250">
    <property type="entry name" value="PCI"/>
    <property type="match status" value="1"/>
</dbReference>
<dbReference type="GO" id="GO:0003743">
    <property type="term" value="F:translation initiation factor activity"/>
    <property type="evidence" value="ECO:0007669"/>
    <property type="project" value="UniProtKB-UniRule"/>
</dbReference>
<evidence type="ECO:0000313" key="7">
    <source>
        <dbReference type="EMBL" id="KAG7578325.1"/>
    </source>
</evidence>
<keyword evidence="1 4" id="KW-0963">Cytoplasm</keyword>
<dbReference type="AlphaFoldDB" id="A0A8T2AZ17"/>
<protein>
    <recommendedName>
        <fullName evidence="4">Eukaryotic translation initiation factor 3 subunit C</fullName>
        <shortName evidence="4">eIF3c</shortName>
    </recommendedName>
    <alternativeName>
        <fullName evidence="4">Eukaryotic translation initiation factor 3 subunit 8</fullName>
    </alternativeName>
    <alternativeName>
        <fullName evidence="4">eIF3 p110</fullName>
    </alternativeName>
</protein>
<name>A0A8T2AZ17_9BRAS</name>
<dbReference type="InterPro" id="IPR027516">
    <property type="entry name" value="EIF3C"/>
</dbReference>
<dbReference type="GO" id="GO:0005852">
    <property type="term" value="C:eukaryotic translation initiation factor 3 complex"/>
    <property type="evidence" value="ECO:0007669"/>
    <property type="project" value="UniProtKB-UniRule"/>
</dbReference>
<comment type="subcellular location">
    <subcellularLocation>
        <location evidence="4">Cytoplasm</location>
    </subcellularLocation>
</comment>
<comment type="caution">
    <text evidence="7">The sequence shown here is derived from an EMBL/GenBank/DDBJ whole genome shotgun (WGS) entry which is preliminary data.</text>
</comment>
<dbReference type="GO" id="GO:0016282">
    <property type="term" value="C:eukaryotic 43S preinitiation complex"/>
    <property type="evidence" value="ECO:0007669"/>
    <property type="project" value="UniProtKB-UniRule"/>
</dbReference>
<feature type="compositionally biased region" description="Polar residues" evidence="5">
    <location>
        <begin position="786"/>
        <end position="796"/>
    </location>
</feature>
<evidence type="ECO:0000256" key="3">
    <source>
        <dbReference type="ARBA" id="ARBA00022917"/>
    </source>
</evidence>
<dbReference type="GO" id="GO:0003723">
    <property type="term" value="F:RNA binding"/>
    <property type="evidence" value="ECO:0007669"/>
    <property type="project" value="InterPro"/>
</dbReference>
<dbReference type="InterPro" id="IPR008905">
    <property type="entry name" value="EIF3C_N_dom"/>
</dbReference>
<accession>A0A8T2AZ17</accession>
<dbReference type="Pfam" id="PF05470">
    <property type="entry name" value="eIF-3c_N"/>
    <property type="match status" value="1"/>
</dbReference>
<feature type="domain" description="PCI" evidence="6">
    <location>
        <begin position="553"/>
        <end position="726"/>
    </location>
</feature>
<evidence type="ECO:0000256" key="4">
    <source>
        <dbReference type="HAMAP-Rule" id="MF_03002"/>
    </source>
</evidence>
<organism evidence="7 8">
    <name type="scientific">Arabidopsis thaliana x Arabidopsis arenosa</name>
    <dbReference type="NCBI Taxonomy" id="1240361"/>
    <lineage>
        <taxon>Eukaryota</taxon>
        <taxon>Viridiplantae</taxon>
        <taxon>Streptophyta</taxon>
        <taxon>Embryophyta</taxon>
        <taxon>Tracheophyta</taxon>
        <taxon>Spermatophyta</taxon>
        <taxon>Magnoliopsida</taxon>
        <taxon>eudicotyledons</taxon>
        <taxon>Gunneridae</taxon>
        <taxon>Pentapetalae</taxon>
        <taxon>rosids</taxon>
        <taxon>malvids</taxon>
        <taxon>Brassicales</taxon>
        <taxon>Brassicaceae</taxon>
        <taxon>Camelineae</taxon>
        <taxon>Arabidopsis</taxon>
    </lineage>
</organism>
<proteinExistence type="inferred from homology"/>
<comment type="subunit">
    <text evidence="4">Component of the eukaryotic translation initiation factor 3 (eIF-3) complex.</text>
</comment>
<evidence type="ECO:0000256" key="2">
    <source>
        <dbReference type="ARBA" id="ARBA00022540"/>
    </source>
</evidence>
<evidence type="ECO:0000256" key="1">
    <source>
        <dbReference type="ARBA" id="ARBA00022490"/>
    </source>
</evidence>
<dbReference type="GO" id="GO:0031369">
    <property type="term" value="F:translation initiation factor binding"/>
    <property type="evidence" value="ECO:0007669"/>
    <property type="project" value="InterPro"/>
</dbReference>
<dbReference type="Pfam" id="PF01399">
    <property type="entry name" value="PCI"/>
    <property type="match status" value="1"/>
</dbReference>
<evidence type="ECO:0000256" key="5">
    <source>
        <dbReference type="SAM" id="MobiDB-lite"/>
    </source>
</evidence>
<dbReference type="GO" id="GO:0000502">
    <property type="term" value="C:proteasome complex"/>
    <property type="evidence" value="ECO:0007669"/>
    <property type="project" value="UniProtKB-KW"/>
</dbReference>
<gene>
    <name evidence="7" type="ORF">ISN45_Aa03g025190</name>
</gene>
<dbReference type="HAMAP" id="MF_03002">
    <property type="entry name" value="eIF3c"/>
    <property type="match status" value="1"/>
</dbReference>
<dbReference type="PANTHER" id="PTHR13937">
    <property type="entry name" value="EUKARYOTIC TRANSLATION INITATION FACTOR 3, SUBUNIT 8 EIF3S8 -RELATED"/>
    <property type="match status" value="1"/>
</dbReference>
<reference evidence="7 8" key="1">
    <citation type="submission" date="2020-12" db="EMBL/GenBank/DDBJ databases">
        <title>Concerted genomic and epigenomic changes stabilize Arabidopsis allopolyploids.</title>
        <authorList>
            <person name="Chen Z."/>
        </authorList>
    </citation>
    <scope>NUCLEOTIDE SEQUENCE [LARGE SCALE GENOMIC DNA]</scope>
    <source>
        <strain evidence="7">Allo738</strain>
        <tissue evidence="7">Leaf</tissue>
    </source>
</reference>
<dbReference type="FunFam" id="1.10.10.10:FF:000300">
    <property type="entry name" value="Eukaryotic translation initiation factor 3 subunit C"/>
    <property type="match status" value="1"/>
</dbReference>
<evidence type="ECO:0000259" key="6">
    <source>
        <dbReference type="PROSITE" id="PS50250"/>
    </source>
</evidence>
<dbReference type="InterPro" id="IPR000717">
    <property type="entry name" value="PCI_dom"/>
</dbReference>
<keyword evidence="8" id="KW-1185">Reference proteome</keyword>
<feature type="region of interest" description="Disordered" evidence="5">
    <location>
        <begin position="1"/>
        <end position="21"/>
    </location>
</feature>
<dbReference type="EMBL" id="JAEFBK010000008">
    <property type="protein sequence ID" value="KAG7578325.1"/>
    <property type="molecule type" value="Genomic_DNA"/>
</dbReference>